<dbReference type="InterPro" id="IPR002110">
    <property type="entry name" value="Ankyrin_rpt"/>
</dbReference>
<dbReference type="SUPFAM" id="SSF48403">
    <property type="entry name" value="Ankyrin repeat"/>
    <property type="match status" value="1"/>
</dbReference>
<dbReference type="PROSITE" id="PS50297">
    <property type="entry name" value="ANK_REP_REGION"/>
    <property type="match status" value="1"/>
</dbReference>
<dbReference type="AlphaFoldDB" id="A0A7R8Z7J1"/>
<evidence type="ECO:0000256" key="1">
    <source>
        <dbReference type="ARBA" id="ARBA00022737"/>
    </source>
</evidence>
<keyword evidence="1" id="KW-0677">Repeat</keyword>
<evidence type="ECO:0000256" key="2">
    <source>
        <dbReference type="ARBA" id="ARBA00023043"/>
    </source>
</evidence>
<reference evidence="4" key="1">
    <citation type="submission" date="2020-11" db="EMBL/GenBank/DDBJ databases">
        <authorList>
            <person name="Tran Van P."/>
        </authorList>
    </citation>
    <scope>NUCLEOTIDE SEQUENCE</scope>
</reference>
<dbReference type="PROSITE" id="PS50088">
    <property type="entry name" value="ANK_REPEAT"/>
    <property type="match status" value="1"/>
</dbReference>
<organism evidence="4">
    <name type="scientific">Timema douglasi</name>
    <name type="common">Walking stick</name>
    <dbReference type="NCBI Taxonomy" id="61478"/>
    <lineage>
        <taxon>Eukaryota</taxon>
        <taxon>Metazoa</taxon>
        <taxon>Ecdysozoa</taxon>
        <taxon>Arthropoda</taxon>
        <taxon>Hexapoda</taxon>
        <taxon>Insecta</taxon>
        <taxon>Pterygota</taxon>
        <taxon>Neoptera</taxon>
        <taxon>Polyneoptera</taxon>
        <taxon>Phasmatodea</taxon>
        <taxon>Timematodea</taxon>
        <taxon>Timematoidea</taxon>
        <taxon>Timematidae</taxon>
        <taxon>Timema</taxon>
    </lineage>
</organism>
<dbReference type="Gene3D" id="1.25.40.20">
    <property type="entry name" value="Ankyrin repeat-containing domain"/>
    <property type="match status" value="1"/>
</dbReference>
<feature type="repeat" description="ANK" evidence="3">
    <location>
        <begin position="185"/>
        <end position="217"/>
    </location>
</feature>
<dbReference type="EMBL" id="OA564566">
    <property type="protein sequence ID" value="CAD7194780.1"/>
    <property type="molecule type" value="Genomic_DNA"/>
</dbReference>
<dbReference type="PANTHER" id="PTHR24171">
    <property type="entry name" value="ANKYRIN REPEAT DOMAIN-CONTAINING PROTEIN 39-RELATED"/>
    <property type="match status" value="1"/>
</dbReference>
<dbReference type="Pfam" id="PF00023">
    <property type="entry name" value="Ank"/>
    <property type="match status" value="1"/>
</dbReference>
<gene>
    <name evidence="4" type="ORF">TDIB3V08_LOCUS1194</name>
</gene>
<sequence>MATKLREAAARGNTQEVLRLLEDGAKILPDEEPPPPVHPSEIQTSIPPPSEVELNTTSALANYATEAGIVKVELEVVNPHLRGGRVENHIGKKPVHPTEIQTSISPSSAVKLNTTSALANYVTEAVYCGSGALDHASTEAGDVEGSLYQMRPHQRGDGRTSIIKSPACRRSLYKCLLIVMSLPQNGRNALHLAATAGHGDVVAALLLAGCDVNAADSWPSGIDVNIIFSDVLVVGSNPVRVNTEGGFSTRDSHSPFTEITASYYQFGLYALNTNYANGLGIGKDELEEVNPHLRGGRVENHLGKNPPVHLTEIRTSVSPSPAVELNTTSALANYATEAVELNTTSALANYATEAVHPTEIRTSITPSSVVELNTTSALANYATEAGDALDHVATEAGGPYMVSNSGSLGSSGSPQDKS</sequence>
<evidence type="ECO:0000256" key="3">
    <source>
        <dbReference type="PROSITE-ProRule" id="PRU00023"/>
    </source>
</evidence>
<protein>
    <submittedName>
        <fullName evidence="4">Uncharacterized protein</fullName>
    </submittedName>
</protein>
<keyword evidence="2 3" id="KW-0040">ANK repeat</keyword>
<proteinExistence type="predicted"/>
<dbReference type="SMART" id="SM00248">
    <property type="entry name" value="ANK"/>
    <property type="match status" value="1"/>
</dbReference>
<name>A0A7R8Z7J1_TIMDO</name>
<evidence type="ECO:0000313" key="4">
    <source>
        <dbReference type="EMBL" id="CAD7194780.1"/>
    </source>
</evidence>
<dbReference type="InterPro" id="IPR036770">
    <property type="entry name" value="Ankyrin_rpt-contain_sf"/>
</dbReference>
<accession>A0A7R8Z7J1</accession>